<evidence type="ECO:0000313" key="3">
    <source>
        <dbReference type="Proteomes" id="UP000431901"/>
    </source>
</evidence>
<accession>A0A6I4W5M4</accession>
<name>A0A6I4W5M4_9ACTN</name>
<feature type="region of interest" description="Disordered" evidence="1">
    <location>
        <begin position="1"/>
        <end position="23"/>
    </location>
</feature>
<organism evidence="2 3">
    <name type="scientific">Actinomadura rayongensis</name>
    <dbReference type="NCBI Taxonomy" id="1429076"/>
    <lineage>
        <taxon>Bacteria</taxon>
        <taxon>Bacillati</taxon>
        <taxon>Actinomycetota</taxon>
        <taxon>Actinomycetes</taxon>
        <taxon>Streptosporangiales</taxon>
        <taxon>Thermomonosporaceae</taxon>
        <taxon>Actinomadura</taxon>
    </lineage>
</organism>
<dbReference type="AlphaFoldDB" id="A0A6I4W5M4"/>
<evidence type="ECO:0000256" key="1">
    <source>
        <dbReference type="SAM" id="MobiDB-lite"/>
    </source>
</evidence>
<reference evidence="2 3" key="1">
    <citation type="submission" date="2019-12" db="EMBL/GenBank/DDBJ databases">
        <title>Nocardia macrotermitis sp. nov. and Nocardia aurantia sp. nov., isolated from the gut of the fungus growing-termite Macrotermes natalensis.</title>
        <authorList>
            <person name="Christine B."/>
            <person name="Rene B."/>
        </authorList>
    </citation>
    <scope>NUCLEOTIDE SEQUENCE [LARGE SCALE GENOMIC DNA]</scope>
    <source>
        <strain evidence="2 3">DSM 102126</strain>
    </source>
</reference>
<evidence type="ECO:0000313" key="2">
    <source>
        <dbReference type="EMBL" id="MXQ66019.1"/>
    </source>
</evidence>
<dbReference type="EMBL" id="WUTW01000003">
    <property type="protein sequence ID" value="MXQ66019.1"/>
    <property type="molecule type" value="Genomic_DNA"/>
</dbReference>
<feature type="region of interest" description="Disordered" evidence="1">
    <location>
        <begin position="80"/>
        <end position="108"/>
    </location>
</feature>
<protein>
    <submittedName>
        <fullName evidence="2">Uncharacterized protein</fullName>
    </submittedName>
</protein>
<proteinExistence type="predicted"/>
<comment type="caution">
    <text evidence="2">The sequence shown here is derived from an EMBL/GenBank/DDBJ whole genome shotgun (WGS) entry which is preliminary data.</text>
</comment>
<gene>
    <name evidence="2" type="ORF">GQ466_18535</name>
</gene>
<sequence length="108" mass="12504">MPAREMSPEMAKIAKSRCKGSPTGRHQLHKVLEELGVVHCLACGEARWDQEVLNFWEYMEPDPWRTRIHTYESAKLLLEARKRNRGKKEDNVGLPELYEGPDKEGDDL</sequence>
<dbReference type="Proteomes" id="UP000431901">
    <property type="component" value="Unassembled WGS sequence"/>
</dbReference>
<keyword evidence="3" id="KW-1185">Reference proteome</keyword>
<dbReference type="RefSeq" id="WP_161104214.1">
    <property type="nucleotide sequence ID" value="NZ_JBHLYI010000004.1"/>
</dbReference>